<sequence length="219" mass="23910">MVFRLRDVEITWLGHDGFRITRGNFVVYIDPYQIAGGPAGDLVLISHDHFDHLSLDDLRKIVSNKTTIVAAKNCQNKFGGLRVAEVKYVSPGDEVSVGEAKVKAVHAYNVNKFREPGKVFHPREYGGVGFVLTLGGVSIYHAGDTDFIPEMKDLSVDVALLPVSGTYVMTAAEAAEAAKSMKAKTVIPMHYGAIVGSEQDAHEFKRLYGGETVILSKET</sequence>
<gene>
    <name evidence="3" type="ORF">ENM30_04925</name>
    <name evidence="2" type="ORF">ENT82_04940</name>
    <name evidence="1" type="ORF">ENU43_03575</name>
</gene>
<dbReference type="EMBL" id="DRXG01000109">
    <property type="protein sequence ID" value="HHN52640.1"/>
    <property type="molecule type" value="Genomic_DNA"/>
</dbReference>
<dbReference type="PANTHER" id="PTHR43546:SF8">
    <property type="entry name" value="METALLO-BETA-LACTAMASE DOMAIN-CONTAINING PROTEIN"/>
    <property type="match status" value="1"/>
</dbReference>
<protein>
    <submittedName>
        <fullName evidence="2">MBL fold metallo-hydrolase</fullName>
    </submittedName>
</protein>
<reference evidence="2" key="1">
    <citation type="journal article" date="2020" name="mSystems">
        <title>Genome- and Community-Level Interaction Insights into Carbon Utilization and Element Cycling Functions of Hydrothermarchaeota in Hydrothermal Sediment.</title>
        <authorList>
            <person name="Zhou Z."/>
            <person name="Liu Y."/>
            <person name="Xu W."/>
            <person name="Pan J."/>
            <person name="Luo Z.H."/>
            <person name="Li M."/>
        </authorList>
    </citation>
    <scope>NUCLEOTIDE SEQUENCE [LARGE SCALE GENOMIC DNA]</scope>
    <source>
        <strain evidence="3">SpSt-1073</strain>
        <strain evidence="2">SpSt-613</strain>
        <strain evidence="1">SpSt-669</strain>
    </source>
</reference>
<proteinExistence type="predicted"/>
<evidence type="ECO:0000313" key="2">
    <source>
        <dbReference type="EMBL" id="HGN90457.1"/>
    </source>
</evidence>
<dbReference type="SUPFAM" id="SSF56281">
    <property type="entry name" value="Metallo-hydrolase/oxidoreductase"/>
    <property type="match status" value="1"/>
</dbReference>
<dbReference type="GO" id="GO:0016787">
    <property type="term" value="F:hydrolase activity"/>
    <property type="evidence" value="ECO:0007669"/>
    <property type="project" value="UniProtKB-KW"/>
</dbReference>
<dbReference type="EMBL" id="DTCM01000043">
    <property type="protein sequence ID" value="HGL40726.1"/>
    <property type="molecule type" value="Genomic_DNA"/>
</dbReference>
<dbReference type="EMBL" id="DTAD01000054">
    <property type="protein sequence ID" value="HGN90457.1"/>
    <property type="molecule type" value="Genomic_DNA"/>
</dbReference>
<dbReference type="Pfam" id="PF13483">
    <property type="entry name" value="Lactamase_B_3"/>
    <property type="match status" value="1"/>
</dbReference>
<name>A0A7C4E201_CALS0</name>
<dbReference type="Gene3D" id="3.60.15.10">
    <property type="entry name" value="Ribonuclease Z/Hydroxyacylglutathione hydrolase-like"/>
    <property type="match status" value="1"/>
</dbReference>
<evidence type="ECO:0000313" key="1">
    <source>
        <dbReference type="EMBL" id="HGL40726.1"/>
    </source>
</evidence>
<dbReference type="InterPro" id="IPR050114">
    <property type="entry name" value="UPF0173_UPF0282_UlaG_hydrolase"/>
</dbReference>
<dbReference type="AlphaFoldDB" id="A0A7C4E201"/>
<dbReference type="InterPro" id="IPR036866">
    <property type="entry name" value="RibonucZ/Hydroxyglut_hydro"/>
</dbReference>
<dbReference type="PANTHER" id="PTHR43546">
    <property type="entry name" value="UPF0173 METAL-DEPENDENT HYDROLASE MJ1163-RELATED"/>
    <property type="match status" value="1"/>
</dbReference>
<comment type="caution">
    <text evidence="2">The sequence shown here is derived from an EMBL/GenBank/DDBJ whole genome shotgun (WGS) entry which is preliminary data.</text>
</comment>
<accession>A0A7C4E201</accession>
<organism evidence="2">
    <name type="scientific">Caldiarchaeum subterraneum</name>
    <dbReference type="NCBI Taxonomy" id="311458"/>
    <lineage>
        <taxon>Archaea</taxon>
        <taxon>Nitrososphaerota</taxon>
        <taxon>Candidatus Caldarchaeales</taxon>
        <taxon>Candidatus Caldarchaeaceae</taxon>
        <taxon>Candidatus Caldarchaeum</taxon>
    </lineage>
</organism>
<evidence type="ECO:0000313" key="3">
    <source>
        <dbReference type="EMBL" id="HHN52640.1"/>
    </source>
</evidence>
<keyword evidence="2" id="KW-0378">Hydrolase</keyword>